<organism evidence="1 2">
    <name type="scientific">Deinococcus cellulosilyticus (strain DSM 18568 / NBRC 106333 / KACC 11606 / 5516J-15)</name>
    <dbReference type="NCBI Taxonomy" id="1223518"/>
    <lineage>
        <taxon>Bacteria</taxon>
        <taxon>Thermotogati</taxon>
        <taxon>Deinococcota</taxon>
        <taxon>Deinococci</taxon>
        <taxon>Deinococcales</taxon>
        <taxon>Deinococcaceae</taxon>
        <taxon>Deinococcus</taxon>
    </lineage>
</organism>
<name>A0A511MWW0_DEIC1</name>
<sequence>MIPRPELLTHPNIPKPLHGLAPREILGREWWDEQRREAYAKHHHHCWACGIHKREARYHRWLEAHESYTIDYTAGSMEMTEIVALCHTCHNFIHTGRMTALWQRGLFDTRKALYILQRGFKIVKGAGLSPFYVGAELYALILEKQRHPLAEEAFRRAEELKQQFDAQTGIVAPWEVWHLKLLGETHPTRFRNEQEWAAHYAALDGVAQPESAV</sequence>
<dbReference type="OrthoDB" id="161705at2"/>
<dbReference type="Proteomes" id="UP000321306">
    <property type="component" value="Unassembled WGS sequence"/>
</dbReference>
<dbReference type="EMBL" id="BJXB01000002">
    <property type="protein sequence ID" value="GEM45050.1"/>
    <property type="molecule type" value="Genomic_DNA"/>
</dbReference>
<proteinExistence type="predicted"/>
<dbReference type="RefSeq" id="WP_146882323.1">
    <property type="nucleotide sequence ID" value="NZ_BJXB01000002.1"/>
</dbReference>
<gene>
    <name evidence="1" type="ORF">DC3_06850</name>
</gene>
<dbReference type="AlphaFoldDB" id="A0A511MWW0"/>
<keyword evidence="2" id="KW-1185">Reference proteome</keyword>
<comment type="caution">
    <text evidence="1">The sequence shown here is derived from an EMBL/GenBank/DDBJ whole genome shotgun (WGS) entry which is preliminary data.</text>
</comment>
<evidence type="ECO:0000313" key="1">
    <source>
        <dbReference type="EMBL" id="GEM45050.1"/>
    </source>
</evidence>
<accession>A0A511MWW0</accession>
<protein>
    <recommendedName>
        <fullName evidence="3">HNH endonuclease</fullName>
    </recommendedName>
</protein>
<reference evidence="1 2" key="1">
    <citation type="submission" date="2019-07" db="EMBL/GenBank/DDBJ databases">
        <title>Whole genome shotgun sequence of Deinococcus cellulosilyticus NBRC 106333.</title>
        <authorList>
            <person name="Hosoyama A."/>
            <person name="Uohara A."/>
            <person name="Ohji S."/>
            <person name="Ichikawa N."/>
        </authorList>
    </citation>
    <scope>NUCLEOTIDE SEQUENCE [LARGE SCALE GENOMIC DNA]</scope>
    <source>
        <strain evidence="1 2">NBRC 106333</strain>
    </source>
</reference>
<evidence type="ECO:0008006" key="3">
    <source>
        <dbReference type="Google" id="ProtNLM"/>
    </source>
</evidence>
<evidence type="ECO:0000313" key="2">
    <source>
        <dbReference type="Proteomes" id="UP000321306"/>
    </source>
</evidence>